<dbReference type="InterPro" id="IPR015655">
    <property type="entry name" value="PP2C"/>
</dbReference>
<dbReference type="PROSITE" id="PS01032">
    <property type="entry name" value="PPM_1"/>
    <property type="match status" value="1"/>
</dbReference>
<accession>A0A8T2QPB7</accession>
<keyword evidence="5 9" id="KW-0378">Hydrolase</keyword>
<dbReference type="EC" id="3.1.3.16" evidence="3"/>
<evidence type="ECO:0000313" key="11">
    <source>
        <dbReference type="EMBL" id="KAH7285829.1"/>
    </source>
</evidence>
<dbReference type="GO" id="GO:0004722">
    <property type="term" value="F:protein serine/threonine phosphatase activity"/>
    <property type="evidence" value="ECO:0007669"/>
    <property type="project" value="UniProtKB-EC"/>
</dbReference>
<dbReference type="CDD" id="cd00143">
    <property type="entry name" value="PP2Cc"/>
    <property type="match status" value="1"/>
</dbReference>
<dbReference type="AlphaFoldDB" id="A0A8T2QPB7"/>
<dbReference type="PROSITE" id="PS51746">
    <property type="entry name" value="PPM_2"/>
    <property type="match status" value="1"/>
</dbReference>
<sequence length="561" mass="60678">MSCAEPLSQLSPPSLRLCNASAVLSPCRSVVDDLPFSFPVHAPCRSSCPPSSSPSSSPGCILKDIQYQKHKNSPRTHLCRPATLLSPLRCLKENRECTAAAQNCNIENGVFAEDSDSSSVKSNKLNYEDDICISSFRSYPSYQDVFVTSYTHSESAAQIGEKKEIRSSKSVKLHLLEQRNGPLLTADNGPNIKFSKQIRRDRENFTPDSIVLKDVDYGNGVSTSPMCTSPSHSPLKKKRPTKLTIPEFARLASFGKAKQFEVAANEPFSSEITSVEALLFGVSCRKGRRTCMEDAHTAITNFQGKSNQAFFGVFDGHGGNQTAQYVAQNIGRHIGEAILSTDGGKDSFKSAMHAGYMSLDAELAEKGLDGGACAVSAYINEGHLVIANAGDCKAVLCRNGKAESLFNVHRASDPHERERIRSLGGYVDCFNGVWRVQGTLAVTRALGDASLKKWISGEPDVVHMNIEKGCEFLVLATDGLSDKVSDQEVVDCVRQVLQQGDVHVSSSLPCQTPVEGIEKHGSTCSSKSEACNELISKACSRGNMDDITVMVIPLSSFAGCM</sequence>
<dbReference type="InterPro" id="IPR036457">
    <property type="entry name" value="PPM-type-like_dom_sf"/>
</dbReference>
<dbReference type="Pfam" id="PF00481">
    <property type="entry name" value="PP2C"/>
    <property type="match status" value="1"/>
</dbReference>
<evidence type="ECO:0000256" key="1">
    <source>
        <dbReference type="ARBA" id="ARBA00001936"/>
    </source>
</evidence>
<dbReference type="Gene3D" id="3.60.40.10">
    <property type="entry name" value="PPM-type phosphatase domain"/>
    <property type="match status" value="1"/>
</dbReference>
<dbReference type="InterPro" id="IPR000222">
    <property type="entry name" value="PP2C_BS"/>
</dbReference>
<feature type="domain" description="PPM-type phosphatase" evidence="10">
    <location>
        <begin position="279"/>
        <end position="554"/>
    </location>
</feature>
<dbReference type="SMART" id="SM00332">
    <property type="entry name" value="PP2Cc"/>
    <property type="match status" value="1"/>
</dbReference>
<protein>
    <recommendedName>
        <fullName evidence="3">protein-serine/threonine phosphatase</fullName>
        <ecNumber evidence="3">3.1.3.16</ecNumber>
    </recommendedName>
</protein>
<dbReference type="PANTHER" id="PTHR47992">
    <property type="entry name" value="PROTEIN PHOSPHATASE"/>
    <property type="match status" value="1"/>
</dbReference>
<dbReference type="GO" id="GO:0046872">
    <property type="term" value="F:metal ion binding"/>
    <property type="evidence" value="ECO:0007669"/>
    <property type="project" value="UniProtKB-KW"/>
</dbReference>
<dbReference type="SUPFAM" id="SSF81606">
    <property type="entry name" value="PP2C-like"/>
    <property type="match status" value="1"/>
</dbReference>
<keyword evidence="4" id="KW-0479">Metal-binding</keyword>
<evidence type="ECO:0000259" key="10">
    <source>
        <dbReference type="PROSITE" id="PS51746"/>
    </source>
</evidence>
<evidence type="ECO:0000256" key="2">
    <source>
        <dbReference type="ARBA" id="ARBA00001946"/>
    </source>
</evidence>
<evidence type="ECO:0000256" key="5">
    <source>
        <dbReference type="ARBA" id="ARBA00022801"/>
    </source>
</evidence>
<dbReference type="InterPro" id="IPR001932">
    <property type="entry name" value="PPM-type_phosphatase-like_dom"/>
</dbReference>
<reference evidence="11" key="1">
    <citation type="submission" date="2021-08" db="EMBL/GenBank/DDBJ databases">
        <title>WGS assembly of Ceratopteris richardii.</title>
        <authorList>
            <person name="Marchant D.B."/>
            <person name="Chen G."/>
            <person name="Jenkins J."/>
            <person name="Shu S."/>
            <person name="Leebens-Mack J."/>
            <person name="Grimwood J."/>
            <person name="Schmutz J."/>
            <person name="Soltis P."/>
            <person name="Soltis D."/>
            <person name="Chen Z.-H."/>
        </authorList>
    </citation>
    <scope>NUCLEOTIDE SEQUENCE</scope>
    <source>
        <strain evidence="11">Whitten #5841</strain>
        <tissue evidence="11">Leaf</tissue>
    </source>
</reference>
<dbReference type="EMBL" id="CM035438">
    <property type="protein sequence ID" value="KAH7285829.1"/>
    <property type="molecule type" value="Genomic_DNA"/>
</dbReference>
<gene>
    <name evidence="11" type="ORF">KP509_33G047800</name>
</gene>
<evidence type="ECO:0000256" key="8">
    <source>
        <dbReference type="ARBA" id="ARBA00023211"/>
    </source>
</evidence>
<evidence type="ECO:0000313" key="12">
    <source>
        <dbReference type="Proteomes" id="UP000825935"/>
    </source>
</evidence>
<comment type="caution">
    <text evidence="11">The sequence shown here is derived from an EMBL/GenBank/DDBJ whole genome shotgun (WGS) entry which is preliminary data.</text>
</comment>
<evidence type="ECO:0000256" key="4">
    <source>
        <dbReference type="ARBA" id="ARBA00022723"/>
    </source>
</evidence>
<keyword evidence="8" id="KW-0464">Manganese</keyword>
<keyword evidence="7 9" id="KW-0904">Protein phosphatase</keyword>
<evidence type="ECO:0000256" key="9">
    <source>
        <dbReference type="RuleBase" id="RU003465"/>
    </source>
</evidence>
<comment type="cofactor">
    <cofactor evidence="2">
        <name>Mg(2+)</name>
        <dbReference type="ChEBI" id="CHEBI:18420"/>
    </cofactor>
</comment>
<comment type="similarity">
    <text evidence="9">Belongs to the PP2C family.</text>
</comment>
<evidence type="ECO:0000256" key="6">
    <source>
        <dbReference type="ARBA" id="ARBA00022842"/>
    </source>
</evidence>
<organism evidence="11 12">
    <name type="scientific">Ceratopteris richardii</name>
    <name type="common">Triangle waterfern</name>
    <dbReference type="NCBI Taxonomy" id="49495"/>
    <lineage>
        <taxon>Eukaryota</taxon>
        <taxon>Viridiplantae</taxon>
        <taxon>Streptophyta</taxon>
        <taxon>Embryophyta</taxon>
        <taxon>Tracheophyta</taxon>
        <taxon>Polypodiopsida</taxon>
        <taxon>Polypodiidae</taxon>
        <taxon>Polypodiales</taxon>
        <taxon>Pteridineae</taxon>
        <taxon>Pteridaceae</taxon>
        <taxon>Parkerioideae</taxon>
        <taxon>Ceratopteris</taxon>
    </lineage>
</organism>
<proteinExistence type="inferred from homology"/>
<name>A0A8T2QPB7_CERRI</name>
<keyword evidence="6" id="KW-0460">Magnesium</keyword>
<dbReference type="Proteomes" id="UP000825935">
    <property type="component" value="Chromosome 33"/>
</dbReference>
<evidence type="ECO:0000256" key="3">
    <source>
        <dbReference type="ARBA" id="ARBA00013081"/>
    </source>
</evidence>
<evidence type="ECO:0000256" key="7">
    <source>
        <dbReference type="ARBA" id="ARBA00022912"/>
    </source>
</evidence>
<dbReference type="OrthoDB" id="10264738at2759"/>
<comment type="cofactor">
    <cofactor evidence="1">
        <name>Mn(2+)</name>
        <dbReference type="ChEBI" id="CHEBI:29035"/>
    </cofactor>
</comment>
<keyword evidence="12" id="KW-1185">Reference proteome</keyword>